<name>A0AAW0GBQ8_9APHY</name>
<keyword evidence="4" id="KW-1185">Reference proteome</keyword>
<feature type="transmembrane region" description="Helical" evidence="1">
    <location>
        <begin position="206"/>
        <end position="234"/>
    </location>
</feature>
<comment type="caution">
    <text evidence="3">The sequence shown here is derived from an EMBL/GenBank/DDBJ whole genome shotgun (WGS) entry which is preliminary data.</text>
</comment>
<keyword evidence="1" id="KW-0812">Transmembrane</keyword>
<evidence type="ECO:0000313" key="3">
    <source>
        <dbReference type="EMBL" id="KAK7689084.1"/>
    </source>
</evidence>
<feature type="transmembrane region" description="Helical" evidence="1">
    <location>
        <begin position="119"/>
        <end position="145"/>
    </location>
</feature>
<keyword evidence="1" id="KW-0472">Membrane</keyword>
<organism evidence="3 4">
    <name type="scientific">Cerrena zonata</name>
    <dbReference type="NCBI Taxonomy" id="2478898"/>
    <lineage>
        <taxon>Eukaryota</taxon>
        <taxon>Fungi</taxon>
        <taxon>Dikarya</taxon>
        <taxon>Basidiomycota</taxon>
        <taxon>Agaricomycotina</taxon>
        <taxon>Agaricomycetes</taxon>
        <taxon>Polyporales</taxon>
        <taxon>Cerrenaceae</taxon>
        <taxon>Cerrena</taxon>
    </lineage>
</organism>
<gene>
    <name evidence="3" type="ORF">QCA50_007775</name>
</gene>
<dbReference type="AlphaFoldDB" id="A0AAW0GBQ8"/>
<sequence>MSGSDHTFLGGLFIGVFIAFILYGIFIVQVYIYSLHCKEDTKWLKCLVSVVMILETLHTALMFDQMYHYAVTGFGRPDIIEKIDWTVAGIVVTENIAVALVQGFYVYRVWLLSNNSRAWVVGMVSLQNIPALLPLLIGILVFSVFTSTRSVCVTTHTWAEYQTRTENKVGVNLANITSVVADTAVAVAMVYHLSRSERYFKRTDSVLRWLIAYSVNTGVLTMLFALATIITYAYVKDNLIYAGLVVVSGKICANSMLGALNARHVLRDRLNDTTYLGSGPCSTVQFRSEVDQESPVTIDMSNSEVTVTAQESV</sequence>
<dbReference type="Proteomes" id="UP001385951">
    <property type="component" value="Unassembled WGS sequence"/>
</dbReference>
<proteinExistence type="predicted"/>
<feature type="transmembrane region" description="Helical" evidence="1">
    <location>
        <begin position="173"/>
        <end position="194"/>
    </location>
</feature>
<keyword evidence="1" id="KW-1133">Transmembrane helix</keyword>
<dbReference type="Pfam" id="PF20152">
    <property type="entry name" value="DUF6534"/>
    <property type="match status" value="1"/>
</dbReference>
<feature type="transmembrane region" description="Helical" evidence="1">
    <location>
        <begin position="12"/>
        <end position="32"/>
    </location>
</feature>
<dbReference type="PANTHER" id="PTHR40465:SF1">
    <property type="entry name" value="DUF6534 DOMAIN-CONTAINING PROTEIN"/>
    <property type="match status" value="1"/>
</dbReference>
<accession>A0AAW0GBQ8</accession>
<reference evidence="3 4" key="1">
    <citation type="submission" date="2022-09" db="EMBL/GenBank/DDBJ databases">
        <authorList>
            <person name="Palmer J.M."/>
        </authorList>
    </citation>
    <scope>NUCLEOTIDE SEQUENCE [LARGE SCALE GENOMIC DNA]</scope>
    <source>
        <strain evidence="3 4">DSM 7382</strain>
    </source>
</reference>
<feature type="transmembrane region" description="Helical" evidence="1">
    <location>
        <begin position="240"/>
        <end position="260"/>
    </location>
</feature>
<feature type="transmembrane region" description="Helical" evidence="1">
    <location>
        <begin position="44"/>
        <end position="63"/>
    </location>
</feature>
<dbReference type="EMBL" id="JASBNA010000009">
    <property type="protein sequence ID" value="KAK7689084.1"/>
    <property type="molecule type" value="Genomic_DNA"/>
</dbReference>
<dbReference type="PANTHER" id="PTHR40465">
    <property type="entry name" value="CHROMOSOME 1, WHOLE GENOME SHOTGUN SEQUENCE"/>
    <property type="match status" value="1"/>
</dbReference>
<evidence type="ECO:0000256" key="1">
    <source>
        <dbReference type="SAM" id="Phobius"/>
    </source>
</evidence>
<evidence type="ECO:0000259" key="2">
    <source>
        <dbReference type="Pfam" id="PF20152"/>
    </source>
</evidence>
<protein>
    <recommendedName>
        <fullName evidence="2">DUF6534 domain-containing protein</fullName>
    </recommendedName>
</protein>
<feature type="domain" description="DUF6534" evidence="2">
    <location>
        <begin position="178"/>
        <end position="264"/>
    </location>
</feature>
<evidence type="ECO:0000313" key="4">
    <source>
        <dbReference type="Proteomes" id="UP001385951"/>
    </source>
</evidence>
<dbReference type="InterPro" id="IPR045339">
    <property type="entry name" value="DUF6534"/>
</dbReference>
<feature type="transmembrane region" description="Helical" evidence="1">
    <location>
        <begin position="83"/>
        <end position="107"/>
    </location>
</feature>